<comment type="pathway">
    <text evidence="1 8">Amino-acid biosynthesis; L-histidine biosynthesis; L-histidine from 5-phospho-alpha-D-ribose 1-diphosphate: step 8/9.</text>
</comment>
<dbReference type="NCBIfam" id="TIGR01856">
    <property type="entry name" value="hisJ_fam"/>
    <property type="match status" value="1"/>
</dbReference>
<evidence type="ECO:0000256" key="2">
    <source>
        <dbReference type="ARBA" id="ARBA00009152"/>
    </source>
</evidence>
<evidence type="ECO:0000313" key="11">
    <source>
        <dbReference type="Proteomes" id="UP000596929"/>
    </source>
</evidence>
<comment type="catalytic activity">
    <reaction evidence="7 8">
        <text>L-histidinol phosphate + H2O = L-histidinol + phosphate</text>
        <dbReference type="Rhea" id="RHEA:14465"/>
        <dbReference type="ChEBI" id="CHEBI:15377"/>
        <dbReference type="ChEBI" id="CHEBI:43474"/>
        <dbReference type="ChEBI" id="CHEBI:57699"/>
        <dbReference type="ChEBI" id="CHEBI:57980"/>
        <dbReference type="EC" id="3.1.3.15"/>
    </reaction>
</comment>
<accession>A0ABR7DAA3</accession>
<organism evidence="10 11">
    <name type="scientific">Clostridium hominis</name>
    <dbReference type="NCBI Taxonomy" id="2763036"/>
    <lineage>
        <taxon>Bacteria</taxon>
        <taxon>Bacillati</taxon>
        <taxon>Bacillota</taxon>
        <taxon>Clostridia</taxon>
        <taxon>Eubacteriales</taxon>
        <taxon>Clostridiaceae</taxon>
        <taxon>Clostridium</taxon>
    </lineage>
</organism>
<dbReference type="PANTHER" id="PTHR21039">
    <property type="entry name" value="HISTIDINOL PHOSPHATASE-RELATED"/>
    <property type="match status" value="1"/>
</dbReference>
<keyword evidence="5 8" id="KW-0378">Hydrolase</keyword>
<reference evidence="10 11" key="1">
    <citation type="submission" date="2020-08" db="EMBL/GenBank/DDBJ databases">
        <title>Genome public.</title>
        <authorList>
            <person name="Liu C."/>
            <person name="Sun Q."/>
        </authorList>
    </citation>
    <scope>NUCLEOTIDE SEQUENCE [LARGE SCALE GENOMIC DNA]</scope>
    <source>
        <strain evidence="10 11">NSJ-6</strain>
    </source>
</reference>
<evidence type="ECO:0000256" key="4">
    <source>
        <dbReference type="ARBA" id="ARBA00022605"/>
    </source>
</evidence>
<protein>
    <recommendedName>
        <fullName evidence="3 8">Histidinol-phosphatase</fullName>
        <shortName evidence="8">HolPase</shortName>
        <ecNumber evidence="3 8">3.1.3.15</ecNumber>
    </recommendedName>
</protein>
<comment type="similarity">
    <text evidence="2 8">Belongs to the PHP hydrolase family. HisK subfamily.</text>
</comment>
<dbReference type="InterPro" id="IPR010140">
    <property type="entry name" value="Histidinol_P_phosphatase_HisJ"/>
</dbReference>
<dbReference type="InterPro" id="IPR004013">
    <property type="entry name" value="PHP_dom"/>
</dbReference>
<evidence type="ECO:0000256" key="7">
    <source>
        <dbReference type="ARBA" id="ARBA00049158"/>
    </source>
</evidence>
<evidence type="ECO:0000256" key="8">
    <source>
        <dbReference type="RuleBase" id="RU366003"/>
    </source>
</evidence>
<sequence length="272" mass="31480">MFNNIYDSHCHSNNSHDGHNSVEQMCITAIEKGISGFALTDHCEVDLYKDEYINRVDNSFRDITLAKEKYKDILTLSAGIELGQPNYNIELSKEIINKHNYDFVIASTHGIGDSGDLCNVNYSNMSIREVNDLLDRYFKYYLEMVTICDFDTAAHLTYPLRYIEGVYNVKIDLAKYMDIIDEIFKTVINRGKALELNTSGLRQNIKKPFPTIELMKRYLDFGGELITIGSDSHRINDIAADFPVSLEFLDYIGFKYYSFYRERKANMIKIRL</sequence>
<evidence type="ECO:0000256" key="3">
    <source>
        <dbReference type="ARBA" id="ARBA00013085"/>
    </source>
</evidence>
<dbReference type="InterPro" id="IPR016195">
    <property type="entry name" value="Pol/histidinol_Pase-like"/>
</dbReference>
<dbReference type="SUPFAM" id="SSF89550">
    <property type="entry name" value="PHP domain-like"/>
    <property type="match status" value="1"/>
</dbReference>
<evidence type="ECO:0000256" key="1">
    <source>
        <dbReference type="ARBA" id="ARBA00004970"/>
    </source>
</evidence>
<evidence type="ECO:0000313" key="10">
    <source>
        <dbReference type="EMBL" id="MBC5628137.1"/>
    </source>
</evidence>
<keyword evidence="4 8" id="KW-0028">Amino-acid biosynthesis</keyword>
<dbReference type="RefSeq" id="WP_032120107.1">
    <property type="nucleotide sequence ID" value="NZ_JACOOO010000004.1"/>
</dbReference>
<dbReference type="Proteomes" id="UP000596929">
    <property type="component" value="Unassembled WGS sequence"/>
</dbReference>
<dbReference type="PANTHER" id="PTHR21039:SF0">
    <property type="entry name" value="HISTIDINOL-PHOSPHATASE"/>
    <property type="match status" value="1"/>
</dbReference>
<dbReference type="Gene3D" id="3.20.20.140">
    <property type="entry name" value="Metal-dependent hydrolases"/>
    <property type="match status" value="1"/>
</dbReference>
<comment type="caution">
    <text evidence="10">The sequence shown here is derived from an EMBL/GenBank/DDBJ whole genome shotgun (WGS) entry which is preliminary data.</text>
</comment>
<feature type="domain" description="PHP" evidence="9">
    <location>
        <begin position="7"/>
        <end position="199"/>
    </location>
</feature>
<gene>
    <name evidence="10" type="ORF">H8S20_04430</name>
</gene>
<dbReference type="EC" id="3.1.3.15" evidence="3 8"/>
<dbReference type="Pfam" id="PF02811">
    <property type="entry name" value="PHP"/>
    <property type="match status" value="1"/>
</dbReference>
<evidence type="ECO:0000259" key="9">
    <source>
        <dbReference type="Pfam" id="PF02811"/>
    </source>
</evidence>
<keyword evidence="11" id="KW-1185">Reference proteome</keyword>
<evidence type="ECO:0000256" key="5">
    <source>
        <dbReference type="ARBA" id="ARBA00022801"/>
    </source>
</evidence>
<keyword evidence="6 8" id="KW-0368">Histidine biosynthesis</keyword>
<evidence type="ECO:0000256" key="6">
    <source>
        <dbReference type="ARBA" id="ARBA00023102"/>
    </source>
</evidence>
<proteinExistence type="inferred from homology"/>
<dbReference type="EMBL" id="JACOOO010000004">
    <property type="protein sequence ID" value="MBC5628137.1"/>
    <property type="molecule type" value="Genomic_DNA"/>
</dbReference>
<name>A0ABR7DAA3_9CLOT</name>